<protein>
    <recommendedName>
        <fullName evidence="1">Pyrrolo-quinoline quinone repeat domain-containing protein</fullName>
    </recommendedName>
</protein>
<dbReference type="Pfam" id="PF13360">
    <property type="entry name" value="PQQ_2"/>
    <property type="match status" value="1"/>
</dbReference>
<sequence>MKRITSGYRLSLVAGGDSLFLRDAREDGERVSRAVATADGSDRWTSSVSGDHVVPLLEAGLLAFYDSPDLIGVDAHTGETDWVTPETHPEIVGNTAPPELEPIAVSNDSLLVIESDGTDRSDSLRAVDPTTGSEQWVFDPEEAVDFRIHSAAVAGETVFLPVVDELILIDLASGAVLERHDCDDRVQSVTLAGGICLVATAEGIVAFEAA</sequence>
<comment type="caution">
    <text evidence="2">The sequence shown here is derived from an EMBL/GenBank/DDBJ whole genome shotgun (WGS) entry which is preliminary data.</text>
</comment>
<gene>
    <name evidence="2" type="ORF">CP557_19730</name>
</gene>
<feature type="domain" description="Pyrrolo-quinoline quinone repeat" evidence="1">
    <location>
        <begin position="122"/>
        <end position="206"/>
    </location>
</feature>
<dbReference type="OrthoDB" id="8638at2157"/>
<name>A0A2A5QQG6_9EURY</name>
<keyword evidence="3" id="KW-1185">Reference proteome</keyword>
<dbReference type="InterPro" id="IPR002372">
    <property type="entry name" value="PQQ_rpt_dom"/>
</dbReference>
<accession>A0A2A5QQG6</accession>
<dbReference type="InterPro" id="IPR011047">
    <property type="entry name" value="Quinoprotein_ADH-like_sf"/>
</dbReference>
<dbReference type="Proteomes" id="UP000219689">
    <property type="component" value="Unassembled WGS sequence"/>
</dbReference>
<proteinExistence type="predicted"/>
<dbReference type="EMBL" id="NXNI01000002">
    <property type="protein sequence ID" value="PCR89039.1"/>
    <property type="molecule type" value="Genomic_DNA"/>
</dbReference>
<evidence type="ECO:0000313" key="2">
    <source>
        <dbReference type="EMBL" id="PCR89039.1"/>
    </source>
</evidence>
<evidence type="ECO:0000259" key="1">
    <source>
        <dbReference type="Pfam" id="PF13360"/>
    </source>
</evidence>
<dbReference type="Gene3D" id="2.130.10.10">
    <property type="entry name" value="YVTN repeat-like/Quinoprotein amine dehydrogenase"/>
    <property type="match status" value="1"/>
</dbReference>
<dbReference type="SUPFAM" id="SSF50998">
    <property type="entry name" value="Quinoprotein alcohol dehydrogenase-like"/>
    <property type="match status" value="1"/>
</dbReference>
<evidence type="ECO:0000313" key="3">
    <source>
        <dbReference type="Proteomes" id="UP000219689"/>
    </source>
</evidence>
<dbReference type="AlphaFoldDB" id="A0A2A5QQG6"/>
<dbReference type="InterPro" id="IPR015943">
    <property type="entry name" value="WD40/YVTN_repeat-like_dom_sf"/>
</dbReference>
<reference evidence="2 3" key="1">
    <citation type="submission" date="2017-09" db="EMBL/GenBank/DDBJ databases">
        <title>Genome sequences of Natrinema ejinorence JCM 13890T.</title>
        <authorList>
            <person name="Roh S.W."/>
            <person name="Kim Y.B."/>
            <person name="Kim J.Y."/>
        </authorList>
    </citation>
    <scope>NUCLEOTIDE SEQUENCE [LARGE SCALE GENOMIC DNA]</scope>
    <source>
        <strain evidence="2 3">JCM 13890</strain>
    </source>
</reference>
<organism evidence="2 3">
    <name type="scientific">Natrinema ejinorense</name>
    <dbReference type="NCBI Taxonomy" id="373386"/>
    <lineage>
        <taxon>Archaea</taxon>
        <taxon>Methanobacteriati</taxon>
        <taxon>Methanobacteriota</taxon>
        <taxon>Stenosarchaea group</taxon>
        <taxon>Halobacteria</taxon>
        <taxon>Halobacteriales</taxon>
        <taxon>Natrialbaceae</taxon>
        <taxon>Natrinema</taxon>
    </lineage>
</organism>